<accession>A0A0E0F7M8</accession>
<dbReference type="AlphaFoldDB" id="A0A0E0F7M8"/>
<dbReference type="HOGENOM" id="CLU_2227451_0_0_1"/>
<dbReference type="Gramene" id="OMERI11G16250.1">
    <property type="protein sequence ID" value="OMERI11G16250.1"/>
    <property type="gene ID" value="OMERI11G16250"/>
</dbReference>
<dbReference type="Proteomes" id="UP000008021">
    <property type="component" value="Chromosome 11"/>
</dbReference>
<proteinExistence type="predicted"/>
<evidence type="ECO:0000313" key="1">
    <source>
        <dbReference type="EnsemblPlants" id="OMERI11G16250.1"/>
    </source>
</evidence>
<reference evidence="1" key="2">
    <citation type="submission" date="2018-05" db="EMBL/GenBank/DDBJ databases">
        <title>OmerRS3 (Oryza meridionalis Reference Sequence Version 3).</title>
        <authorList>
            <person name="Zhang J."/>
            <person name="Kudrna D."/>
            <person name="Lee S."/>
            <person name="Talag J."/>
            <person name="Welchert J."/>
            <person name="Wing R.A."/>
        </authorList>
    </citation>
    <scope>NUCLEOTIDE SEQUENCE [LARGE SCALE GENOMIC DNA]</scope>
    <source>
        <strain evidence="1">cv. OR44</strain>
    </source>
</reference>
<sequence length="106" mass="10970">MAGRHECRGNEPLVLADIQEVATDDVVAAIAGEAAAGGVAAGEVVVVVMVAGGLGPPDLLGGALQLLEVLRLRRPSPLLGAPVHGRHPPHQLLLQQQEEEEEPVII</sequence>
<dbReference type="EnsemblPlants" id="OMERI11G16250.1">
    <property type="protein sequence ID" value="OMERI11G16250.1"/>
    <property type="gene ID" value="OMERI11G16250"/>
</dbReference>
<organism evidence="1">
    <name type="scientific">Oryza meridionalis</name>
    <dbReference type="NCBI Taxonomy" id="40149"/>
    <lineage>
        <taxon>Eukaryota</taxon>
        <taxon>Viridiplantae</taxon>
        <taxon>Streptophyta</taxon>
        <taxon>Embryophyta</taxon>
        <taxon>Tracheophyta</taxon>
        <taxon>Spermatophyta</taxon>
        <taxon>Magnoliopsida</taxon>
        <taxon>Liliopsida</taxon>
        <taxon>Poales</taxon>
        <taxon>Poaceae</taxon>
        <taxon>BOP clade</taxon>
        <taxon>Oryzoideae</taxon>
        <taxon>Oryzeae</taxon>
        <taxon>Oryzinae</taxon>
        <taxon>Oryza</taxon>
    </lineage>
</organism>
<reference evidence="1" key="1">
    <citation type="submission" date="2015-04" db="UniProtKB">
        <authorList>
            <consortium name="EnsemblPlants"/>
        </authorList>
    </citation>
    <scope>IDENTIFICATION</scope>
</reference>
<evidence type="ECO:0000313" key="2">
    <source>
        <dbReference type="Proteomes" id="UP000008021"/>
    </source>
</evidence>
<name>A0A0E0F7M8_9ORYZ</name>
<keyword evidence="2" id="KW-1185">Reference proteome</keyword>
<protein>
    <submittedName>
        <fullName evidence="1">Uncharacterized protein</fullName>
    </submittedName>
</protein>